<dbReference type="SUPFAM" id="SSF52788">
    <property type="entry name" value="Phosphotyrosine protein phosphatases I"/>
    <property type="match status" value="1"/>
</dbReference>
<proteinExistence type="predicted"/>
<dbReference type="InterPro" id="IPR023485">
    <property type="entry name" value="Ptyr_pPase"/>
</dbReference>
<evidence type="ECO:0000259" key="2">
    <source>
        <dbReference type="SMART" id="SM00226"/>
    </source>
</evidence>
<keyword evidence="1" id="KW-0059">Arsenical resistance</keyword>
<feature type="domain" description="Phosphotyrosine protein phosphatase I" evidence="2">
    <location>
        <begin position="6"/>
        <end position="134"/>
    </location>
</feature>
<dbReference type="EMBL" id="JACHVS010000002">
    <property type="protein sequence ID" value="MBB2996696.1"/>
    <property type="molecule type" value="Genomic_DNA"/>
</dbReference>
<dbReference type="RefSeq" id="WP_183512260.1">
    <property type="nucleotide sequence ID" value="NZ_BAABGK010000033.1"/>
</dbReference>
<dbReference type="EC" id="2.8.4.2" evidence="3"/>
<gene>
    <name evidence="3" type="ORF">E9229_002943</name>
</gene>
<dbReference type="GO" id="GO:0046685">
    <property type="term" value="P:response to arsenic-containing substance"/>
    <property type="evidence" value="ECO:0007669"/>
    <property type="project" value="UniProtKB-KW"/>
</dbReference>
<evidence type="ECO:0000313" key="4">
    <source>
        <dbReference type="Proteomes" id="UP000523000"/>
    </source>
</evidence>
<dbReference type="PANTHER" id="PTHR43428">
    <property type="entry name" value="ARSENATE REDUCTASE"/>
    <property type="match status" value="1"/>
</dbReference>
<dbReference type="GO" id="GO:0102100">
    <property type="term" value="F:mycothiol-arsenate ligase activity"/>
    <property type="evidence" value="ECO:0007669"/>
    <property type="project" value="UniProtKB-EC"/>
</dbReference>
<evidence type="ECO:0000313" key="3">
    <source>
        <dbReference type="EMBL" id="MBB2996696.1"/>
    </source>
</evidence>
<comment type="caution">
    <text evidence="3">The sequence shown here is derived from an EMBL/GenBank/DDBJ whole genome shotgun (WGS) entry which is preliminary data.</text>
</comment>
<dbReference type="Gene3D" id="3.40.50.2300">
    <property type="match status" value="1"/>
</dbReference>
<accession>A0A839QRU9</accession>
<protein>
    <submittedName>
        <fullName evidence="3">Arsenate-mycothiol transferase</fullName>
        <ecNumber evidence="3">2.8.4.2</ecNumber>
    </submittedName>
</protein>
<evidence type="ECO:0000256" key="1">
    <source>
        <dbReference type="ARBA" id="ARBA00022849"/>
    </source>
</evidence>
<dbReference type="AlphaFoldDB" id="A0A839QRU9"/>
<dbReference type="PANTHER" id="PTHR43428:SF1">
    <property type="entry name" value="ARSENATE REDUCTASE"/>
    <property type="match status" value="1"/>
</dbReference>
<keyword evidence="4" id="KW-1185">Reference proteome</keyword>
<organism evidence="3 4">
    <name type="scientific">Paeniglutamicibacter cryotolerans</name>
    <dbReference type="NCBI Taxonomy" id="670079"/>
    <lineage>
        <taxon>Bacteria</taxon>
        <taxon>Bacillati</taxon>
        <taxon>Actinomycetota</taxon>
        <taxon>Actinomycetes</taxon>
        <taxon>Micrococcales</taxon>
        <taxon>Micrococcaceae</taxon>
        <taxon>Paeniglutamicibacter</taxon>
    </lineage>
</organism>
<keyword evidence="3" id="KW-0808">Transferase</keyword>
<sequence>MSQKKTRILFVCSSNGGKSQMAAALLKLETGAAFDITSAGVDPARQINALAADVLQDIGADIRSQVPTALTRERLLDADRVVIVGSNARVEPIEGLRMERWVPEEAAYAHLEEHARMVALRDDLHARVRTLEAELHAE</sequence>
<dbReference type="SMART" id="SM00226">
    <property type="entry name" value="LMWPc"/>
    <property type="match status" value="1"/>
</dbReference>
<dbReference type="InterPro" id="IPR036196">
    <property type="entry name" value="Ptyr_pPase_sf"/>
</dbReference>
<name>A0A839QRU9_9MICC</name>
<dbReference type="Pfam" id="PF01451">
    <property type="entry name" value="LMWPc"/>
    <property type="match status" value="1"/>
</dbReference>
<reference evidence="3 4" key="1">
    <citation type="submission" date="2020-08" db="EMBL/GenBank/DDBJ databases">
        <title>Sequencing the genomes of 1000 actinobacteria strains.</title>
        <authorList>
            <person name="Klenk H.-P."/>
        </authorList>
    </citation>
    <scope>NUCLEOTIDE SEQUENCE [LARGE SCALE GENOMIC DNA]</scope>
    <source>
        <strain evidence="3 4">DSM 22826</strain>
    </source>
</reference>
<dbReference type="Proteomes" id="UP000523000">
    <property type="component" value="Unassembled WGS sequence"/>
</dbReference>